<feature type="region of interest" description="Disordered" evidence="1">
    <location>
        <begin position="1"/>
        <end position="29"/>
    </location>
</feature>
<feature type="compositionally biased region" description="Low complexity" evidence="1">
    <location>
        <begin position="378"/>
        <end position="402"/>
    </location>
</feature>
<accession>A0A939FXX0</accession>
<evidence type="ECO:0000259" key="3">
    <source>
        <dbReference type="PROSITE" id="PS51724"/>
    </source>
</evidence>
<dbReference type="GO" id="GO:0042834">
    <property type="term" value="F:peptidoglycan binding"/>
    <property type="evidence" value="ECO:0007669"/>
    <property type="project" value="InterPro"/>
</dbReference>
<evidence type="ECO:0000313" key="4">
    <source>
        <dbReference type="EMBL" id="MBO0662776.1"/>
    </source>
</evidence>
<keyword evidence="2" id="KW-1133">Transmembrane helix</keyword>
<dbReference type="Gene3D" id="3.30.70.1070">
    <property type="entry name" value="Sporulation related repeat"/>
    <property type="match status" value="1"/>
</dbReference>
<name>A0A939FXX0_9HYPH</name>
<feature type="compositionally biased region" description="Low complexity" evidence="1">
    <location>
        <begin position="307"/>
        <end position="323"/>
    </location>
</feature>
<reference evidence="4" key="1">
    <citation type="submission" date="2021-03" db="EMBL/GenBank/DDBJ databases">
        <title>Whole genome sequence of Jiella sp. CQZ9-1.</title>
        <authorList>
            <person name="Tuo L."/>
        </authorList>
    </citation>
    <scope>NUCLEOTIDE SEQUENCE</scope>
    <source>
        <strain evidence="4">CQZ9-1</strain>
    </source>
</reference>
<protein>
    <submittedName>
        <fullName evidence="4">SPOR domain-containing protein</fullName>
    </submittedName>
</protein>
<proteinExistence type="predicted"/>
<feature type="domain" description="SPOR" evidence="3">
    <location>
        <begin position="399"/>
        <end position="482"/>
    </location>
</feature>
<evidence type="ECO:0000256" key="2">
    <source>
        <dbReference type="SAM" id="Phobius"/>
    </source>
</evidence>
<feature type="region of interest" description="Disordered" evidence="1">
    <location>
        <begin position="378"/>
        <end position="404"/>
    </location>
</feature>
<dbReference type="RefSeq" id="WP_207257560.1">
    <property type="nucleotide sequence ID" value="NZ_JAFMPP010000006.1"/>
</dbReference>
<dbReference type="InterPro" id="IPR036680">
    <property type="entry name" value="SPOR-like_sf"/>
</dbReference>
<gene>
    <name evidence="4" type="ORF">J1C48_09315</name>
</gene>
<feature type="region of interest" description="Disordered" evidence="1">
    <location>
        <begin position="291"/>
        <end position="323"/>
    </location>
</feature>
<dbReference type="Proteomes" id="UP000664122">
    <property type="component" value="Unassembled WGS sequence"/>
</dbReference>
<feature type="transmembrane region" description="Helical" evidence="2">
    <location>
        <begin position="121"/>
        <end position="143"/>
    </location>
</feature>
<keyword evidence="5" id="KW-1185">Reference proteome</keyword>
<dbReference type="EMBL" id="JAFMPP010000006">
    <property type="protein sequence ID" value="MBO0662776.1"/>
    <property type="molecule type" value="Genomic_DNA"/>
</dbReference>
<keyword evidence="2" id="KW-0472">Membrane</keyword>
<keyword evidence="2" id="KW-0812">Transmembrane</keyword>
<dbReference type="Pfam" id="PF05036">
    <property type="entry name" value="SPOR"/>
    <property type="match status" value="1"/>
</dbReference>
<comment type="caution">
    <text evidence="4">The sequence shown here is derived from an EMBL/GenBank/DDBJ whole genome shotgun (WGS) entry which is preliminary data.</text>
</comment>
<dbReference type="AlphaFoldDB" id="A0A939FXX0"/>
<evidence type="ECO:0000313" key="5">
    <source>
        <dbReference type="Proteomes" id="UP000664122"/>
    </source>
</evidence>
<dbReference type="SUPFAM" id="SSF110997">
    <property type="entry name" value="Sporulation related repeat"/>
    <property type="match status" value="1"/>
</dbReference>
<sequence>MSAPANPRQSTIYQAEAFAPDRQAVSAEHQPQNRVFDDFDELIASELAAIKQEAPAVSPFAAEEVVGEGPAEDEWQDYAAAPGQEDIDHAAGYAPEDFPEGEQVFRPTPAVAARGRLGSSALVGAGLGAIALMVVAGGAYVLLGGGSGVVGDGSVLIVKADPNPVKVKPENPGGREIPNQNKVVYSRVASSDAIVTPEQKQLVNTSETPIALPTGQDDSLSNLPGVELGVTPANAAETAKTADAVSAASPIAVLSPRQAKTYSVRPDGTLVVANAQDNVDAPRGPLIEAASKPVNLDPSTDPAVMPTGEAKQGEGAAAPAAATQTAGTDLMPIGTPAPNVPIPTLRPSPSGSGASMVMASATVPTTPAATDRIQTAALAAQPQTPAAGSTPAPAPTAQIPTPDGYYVQISSQPSREAAEASQRNLSRRYSSVIAGHDVVIQSADIPGKGTYYRVRVPVGSRGEGNTLCGDLKSAGGSCFVAR</sequence>
<evidence type="ECO:0000256" key="1">
    <source>
        <dbReference type="SAM" id="MobiDB-lite"/>
    </source>
</evidence>
<dbReference type="PROSITE" id="PS51724">
    <property type="entry name" value="SPOR"/>
    <property type="match status" value="1"/>
</dbReference>
<dbReference type="InterPro" id="IPR007730">
    <property type="entry name" value="SPOR-like_dom"/>
</dbReference>
<organism evidence="4 5">
    <name type="scientific">Jiella flava</name>
    <dbReference type="NCBI Taxonomy" id="2816857"/>
    <lineage>
        <taxon>Bacteria</taxon>
        <taxon>Pseudomonadati</taxon>
        <taxon>Pseudomonadota</taxon>
        <taxon>Alphaproteobacteria</taxon>
        <taxon>Hyphomicrobiales</taxon>
        <taxon>Aurantimonadaceae</taxon>
        <taxon>Jiella</taxon>
    </lineage>
</organism>